<dbReference type="Proteomes" id="UP001178507">
    <property type="component" value="Unassembled WGS sequence"/>
</dbReference>
<evidence type="ECO:0000313" key="2">
    <source>
        <dbReference type="Proteomes" id="UP001178507"/>
    </source>
</evidence>
<keyword evidence="2" id="KW-1185">Reference proteome</keyword>
<sequence length="202" mass="22286">MACRRRRSCGSRAEGQPGGFLAAFVLSAPATHGVAVGRLTEHCEASSLLSVFKEEIEKLYWEDETWADKLTDKLSNTRRLCEMKDLAKLLRAQRLDVIGYSDGSAALEKAVVGSDPVFLDAIRHDNFHSKSYAVQRACLAAFDDMELIAEAVAKAYEGAKKSHASDVQLLMTLNKAARQACQMTPACLAERELRSRPSHEEL</sequence>
<evidence type="ECO:0000313" key="1">
    <source>
        <dbReference type="EMBL" id="CAJ1408109.1"/>
    </source>
</evidence>
<dbReference type="EMBL" id="CAUJNA010003705">
    <property type="protein sequence ID" value="CAJ1408109.1"/>
    <property type="molecule type" value="Genomic_DNA"/>
</dbReference>
<gene>
    <name evidence="1" type="ORF">EVOR1521_LOCUS29630</name>
</gene>
<dbReference type="AlphaFoldDB" id="A0AA36NIF2"/>
<reference evidence="1" key="1">
    <citation type="submission" date="2023-08" db="EMBL/GenBank/DDBJ databases">
        <authorList>
            <person name="Chen Y."/>
            <person name="Shah S."/>
            <person name="Dougan E. K."/>
            <person name="Thang M."/>
            <person name="Chan C."/>
        </authorList>
    </citation>
    <scope>NUCLEOTIDE SEQUENCE</scope>
</reference>
<comment type="caution">
    <text evidence="1">The sequence shown here is derived from an EMBL/GenBank/DDBJ whole genome shotgun (WGS) entry which is preliminary data.</text>
</comment>
<name>A0AA36NIF2_9DINO</name>
<protein>
    <submittedName>
        <fullName evidence="1">Uncharacterized protein</fullName>
    </submittedName>
</protein>
<proteinExistence type="predicted"/>
<accession>A0AA36NIF2</accession>
<organism evidence="1 2">
    <name type="scientific">Effrenium voratum</name>
    <dbReference type="NCBI Taxonomy" id="2562239"/>
    <lineage>
        <taxon>Eukaryota</taxon>
        <taxon>Sar</taxon>
        <taxon>Alveolata</taxon>
        <taxon>Dinophyceae</taxon>
        <taxon>Suessiales</taxon>
        <taxon>Symbiodiniaceae</taxon>
        <taxon>Effrenium</taxon>
    </lineage>
</organism>